<protein>
    <submittedName>
        <fullName evidence="1">Uncharacterized protein</fullName>
    </submittedName>
</protein>
<organism evidence="1 2">
    <name type="scientific">Mucuna pruriens</name>
    <name type="common">Velvet bean</name>
    <name type="synonym">Dolichos pruriens</name>
    <dbReference type="NCBI Taxonomy" id="157652"/>
    <lineage>
        <taxon>Eukaryota</taxon>
        <taxon>Viridiplantae</taxon>
        <taxon>Streptophyta</taxon>
        <taxon>Embryophyta</taxon>
        <taxon>Tracheophyta</taxon>
        <taxon>Spermatophyta</taxon>
        <taxon>Magnoliopsida</taxon>
        <taxon>eudicotyledons</taxon>
        <taxon>Gunneridae</taxon>
        <taxon>Pentapetalae</taxon>
        <taxon>rosids</taxon>
        <taxon>fabids</taxon>
        <taxon>Fabales</taxon>
        <taxon>Fabaceae</taxon>
        <taxon>Papilionoideae</taxon>
        <taxon>50 kb inversion clade</taxon>
        <taxon>NPAAA clade</taxon>
        <taxon>indigoferoid/millettioid clade</taxon>
        <taxon>Phaseoleae</taxon>
        <taxon>Mucuna</taxon>
    </lineage>
</organism>
<dbReference type="Proteomes" id="UP000257109">
    <property type="component" value="Unassembled WGS sequence"/>
</dbReference>
<keyword evidence="2" id="KW-1185">Reference proteome</keyword>
<feature type="non-terminal residue" evidence="1">
    <location>
        <position position="1"/>
    </location>
</feature>
<accession>A0A371IFS1</accession>
<evidence type="ECO:0000313" key="1">
    <source>
        <dbReference type="EMBL" id="RDY13834.1"/>
    </source>
</evidence>
<name>A0A371IFS1_MUCPR</name>
<proteinExistence type="predicted"/>
<sequence length="101" mass="11052">MQVGQLANVVSLMQSVGSRNIPSQTIPNLKGGVSVVTLRSEINIPLLDAIKQIPKYAKFLKELCLHKRKKLKGVEMGGVVSKLIKSEDVTARSQQVLPKKC</sequence>
<dbReference type="EMBL" id="QJKJ01000189">
    <property type="protein sequence ID" value="RDY13834.1"/>
    <property type="molecule type" value="Genomic_DNA"/>
</dbReference>
<reference evidence="1" key="1">
    <citation type="submission" date="2018-05" db="EMBL/GenBank/DDBJ databases">
        <title>Draft genome of Mucuna pruriens seed.</title>
        <authorList>
            <person name="Nnadi N.E."/>
            <person name="Vos R."/>
            <person name="Hasami M.H."/>
            <person name="Devisetty U.K."/>
            <person name="Aguiy J.C."/>
        </authorList>
    </citation>
    <scope>NUCLEOTIDE SEQUENCE [LARGE SCALE GENOMIC DNA]</scope>
    <source>
        <strain evidence="1">JCA_2017</strain>
    </source>
</reference>
<dbReference type="AlphaFoldDB" id="A0A371IFS1"/>
<gene>
    <name evidence="1" type="ORF">CR513_01183</name>
</gene>
<comment type="caution">
    <text evidence="1">The sequence shown here is derived from an EMBL/GenBank/DDBJ whole genome shotgun (WGS) entry which is preliminary data.</text>
</comment>
<evidence type="ECO:0000313" key="2">
    <source>
        <dbReference type="Proteomes" id="UP000257109"/>
    </source>
</evidence>
<dbReference type="OrthoDB" id="1436830at2759"/>